<keyword evidence="7" id="KW-0479">Metal-binding</keyword>
<dbReference type="GO" id="GO:0140911">
    <property type="term" value="F:pore-forming activity"/>
    <property type="evidence" value="ECO:0007669"/>
    <property type="project" value="InterPro"/>
</dbReference>
<evidence type="ECO:0000256" key="7">
    <source>
        <dbReference type="PIRSR" id="PIRSR604254-1"/>
    </source>
</evidence>
<keyword evidence="7" id="KW-0862">Zinc</keyword>
<dbReference type="RefSeq" id="WP_424587041.1">
    <property type="nucleotide sequence ID" value="NZ_JBNARP010000040.1"/>
</dbReference>
<feature type="transmembrane region" description="Helical" evidence="8">
    <location>
        <begin position="48"/>
        <end position="70"/>
    </location>
</feature>
<feature type="binding site" evidence="7">
    <location>
        <position position="198"/>
    </location>
    <ligand>
        <name>Zn(2+)</name>
        <dbReference type="ChEBI" id="CHEBI:29105"/>
    </ligand>
</feature>
<keyword evidence="3" id="KW-1003">Cell membrane</keyword>
<sequence length="216" mass="24135">MKIKEKPLYKKEEIGNSITHGVGVALSIAGLVLLIIKGVGSHNSIKFFAYLIFGITLTLLYTASTLYHALYINVKSDRIKRILRLLDHSAIYLLIAGTYTPFSLIGIGGTLGRNIFIIVWVLAITGVVLKAFFVGKFPVLFTTTYLVMGYLIIFSWKALVASIPKGALILLIAGGLTYTLGVFFYAFQRYQYNHFIWHFFVLAGSILHYLAVLLYL</sequence>
<dbReference type="GO" id="GO:0046872">
    <property type="term" value="F:metal ion binding"/>
    <property type="evidence" value="ECO:0007669"/>
    <property type="project" value="UniProtKB-KW"/>
</dbReference>
<evidence type="ECO:0000313" key="10">
    <source>
        <dbReference type="Proteomes" id="UP000237040"/>
    </source>
</evidence>
<dbReference type="EMBL" id="PNIL01000038">
    <property type="protein sequence ID" value="PMP67694.1"/>
    <property type="molecule type" value="Genomic_DNA"/>
</dbReference>
<feature type="transmembrane region" description="Helical" evidence="8">
    <location>
        <begin position="90"/>
        <end position="108"/>
    </location>
</feature>
<dbReference type="InterPro" id="IPR004254">
    <property type="entry name" value="AdipoR/HlyIII-related"/>
</dbReference>
<feature type="transmembrane region" description="Helical" evidence="8">
    <location>
        <begin position="17"/>
        <end position="36"/>
    </location>
</feature>
<feature type="transmembrane region" description="Helical" evidence="8">
    <location>
        <begin position="115"/>
        <end position="133"/>
    </location>
</feature>
<dbReference type="InterPro" id="IPR005744">
    <property type="entry name" value="Hy-lIII"/>
</dbReference>
<evidence type="ECO:0000256" key="8">
    <source>
        <dbReference type="SAM" id="Phobius"/>
    </source>
</evidence>
<keyword evidence="4 8" id="KW-0812">Transmembrane</keyword>
<comment type="subcellular location">
    <subcellularLocation>
        <location evidence="1">Cell membrane</location>
        <topology evidence="1">Multi-pass membrane protein</topology>
    </subcellularLocation>
</comment>
<feature type="binding site" evidence="7">
    <location>
        <position position="194"/>
    </location>
    <ligand>
        <name>Zn(2+)</name>
        <dbReference type="ChEBI" id="CHEBI:29105"/>
    </ligand>
</feature>
<evidence type="ECO:0000256" key="5">
    <source>
        <dbReference type="ARBA" id="ARBA00022989"/>
    </source>
</evidence>
<dbReference type="AlphaFoldDB" id="A0A2J6WEP8"/>
<feature type="transmembrane region" description="Helical" evidence="8">
    <location>
        <begin position="139"/>
        <end position="160"/>
    </location>
</feature>
<dbReference type="GO" id="GO:0005886">
    <property type="term" value="C:plasma membrane"/>
    <property type="evidence" value="ECO:0007669"/>
    <property type="project" value="UniProtKB-SubCell"/>
</dbReference>
<evidence type="ECO:0000256" key="6">
    <source>
        <dbReference type="ARBA" id="ARBA00023136"/>
    </source>
</evidence>
<organism evidence="9 10">
    <name type="scientific">Caldisericum exile</name>
    <dbReference type="NCBI Taxonomy" id="693075"/>
    <lineage>
        <taxon>Bacteria</taxon>
        <taxon>Pseudomonadati</taxon>
        <taxon>Caldisericota/Cryosericota group</taxon>
        <taxon>Caldisericota</taxon>
        <taxon>Caldisericia</taxon>
        <taxon>Caldisericales</taxon>
        <taxon>Caldisericaceae</taxon>
        <taxon>Caldisericum</taxon>
    </lineage>
</organism>
<feature type="binding site" evidence="7">
    <location>
        <position position="68"/>
    </location>
    <ligand>
        <name>Zn(2+)</name>
        <dbReference type="ChEBI" id="CHEBI:29105"/>
    </ligand>
</feature>
<reference evidence="9 10" key="1">
    <citation type="submission" date="2018-01" db="EMBL/GenBank/DDBJ databases">
        <title>Metagenomic assembled genomes from two thermal pools in the Uzon Caldera, Kamchatka, Russia.</title>
        <authorList>
            <person name="Wilkins L."/>
            <person name="Ettinger C."/>
        </authorList>
    </citation>
    <scope>NUCLEOTIDE SEQUENCE [LARGE SCALE GENOMIC DNA]</scope>
    <source>
        <strain evidence="9">ZAV-07</strain>
    </source>
</reference>
<evidence type="ECO:0000256" key="1">
    <source>
        <dbReference type="ARBA" id="ARBA00004651"/>
    </source>
</evidence>
<keyword evidence="5 8" id="KW-1133">Transmembrane helix</keyword>
<evidence type="ECO:0000256" key="3">
    <source>
        <dbReference type="ARBA" id="ARBA00022475"/>
    </source>
</evidence>
<accession>A0A2J6WEP8</accession>
<dbReference type="PANTHER" id="PTHR20855:SF3">
    <property type="entry name" value="LD03007P"/>
    <property type="match status" value="1"/>
</dbReference>
<dbReference type="Pfam" id="PF03006">
    <property type="entry name" value="HlyIII"/>
    <property type="match status" value="1"/>
</dbReference>
<keyword evidence="6 8" id="KW-0472">Membrane</keyword>
<protein>
    <submittedName>
        <fullName evidence="9">Hemolysin D</fullName>
    </submittedName>
</protein>
<proteinExistence type="inferred from homology"/>
<comment type="similarity">
    <text evidence="2">Belongs to the UPF0073 (Hly-III) family.</text>
</comment>
<feature type="transmembrane region" description="Helical" evidence="8">
    <location>
        <begin position="194"/>
        <end position="215"/>
    </location>
</feature>
<evidence type="ECO:0000256" key="4">
    <source>
        <dbReference type="ARBA" id="ARBA00022692"/>
    </source>
</evidence>
<feature type="transmembrane region" description="Helical" evidence="8">
    <location>
        <begin position="167"/>
        <end position="188"/>
    </location>
</feature>
<name>A0A2J6WEP8_9BACT</name>
<evidence type="ECO:0000256" key="2">
    <source>
        <dbReference type="ARBA" id="ARBA00008488"/>
    </source>
</evidence>
<dbReference type="NCBIfam" id="TIGR01065">
    <property type="entry name" value="hlyIII"/>
    <property type="match status" value="1"/>
</dbReference>
<comment type="caution">
    <text evidence="9">The sequence shown here is derived from an EMBL/GenBank/DDBJ whole genome shotgun (WGS) entry which is preliminary data.</text>
</comment>
<gene>
    <name evidence="9" type="ORF">C0189_02620</name>
</gene>
<evidence type="ECO:0000313" key="9">
    <source>
        <dbReference type="EMBL" id="PMP67694.1"/>
    </source>
</evidence>
<dbReference type="PANTHER" id="PTHR20855">
    <property type="entry name" value="ADIPOR/PROGESTIN RECEPTOR-RELATED"/>
    <property type="match status" value="1"/>
</dbReference>
<dbReference type="Proteomes" id="UP000237040">
    <property type="component" value="Unassembled WGS sequence"/>
</dbReference>